<reference evidence="2" key="1">
    <citation type="submission" date="2023-04" db="EMBL/GenBank/DDBJ databases">
        <title>Black Yeasts Isolated from many extreme environments.</title>
        <authorList>
            <person name="Coleine C."/>
            <person name="Stajich J.E."/>
            <person name="Selbmann L."/>
        </authorList>
    </citation>
    <scope>NUCLEOTIDE SEQUENCE</scope>
    <source>
        <strain evidence="2">CCFEE 5312</strain>
    </source>
</reference>
<evidence type="ECO:0000313" key="2">
    <source>
        <dbReference type="EMBL" id="KAK3058833.1"/>
    </source>
</evidence>
<comment type="caution">
    <text evidence="2">The sequence shown here is derived from an EMBL/GenBank/DDBJ whole genome shotgun (WGS) entry which is preliminary data.</text>
</comment>
<feature type="region of interest" description="Disordered" evidence="1">
    <location>
        <begin position="309"/>
        <end position="371"/>
    </location>
</feature>
<feature type="compositionally biased region" description="Basic residues" evidence="1">
    <location>
        <begin position="340"/>
        <end position="352"/>
    </location>
</feature>
<organism evidence="2 3">
    <name type="scientific">Extremus antarcticus</name>
    <dbReference type="NCBI Taxonomy" id="702011"/>
    <lineage>
        <taxon>Eukaryota</taxon>
        <taxon>Fungi</taxon>
        <taxon>Dikarya</taxon>
        <taxon>Ascomycota</taxon>
        <taxon>Pezizomycotina</taxon>
        <taxon>Dothideomycetes</taxon>
        <taxon>Dothideomycetidae</taxon>
        <taxon>Mycosphaerellales</taxon>
        <taxon>Extremaceae</taxon>
        <taxon>Extremus</taxon>
    </lineage>
</organism>
<evidence type="ECO:0000256" key="1">
    <source>
        <dbReference type="SAM" id="MobiDB-lite"/>
    </source>
</evidence>
<dbReference type="AlphaFoldDB" id="A0AAJ0GJP4"/>
<dbReference type="EMBL" id="JAWDJX010000001">
    <property type="protein sequence ID" value="KAK3058833.1"/>
    <property type="molecule type" value="Genomic_DNA"/>
</dbReference>
<accession>A0AAJ0GJP4</accession>
<name>A0AAJ0GJP4_9PEZI</name>
<gene>
    <name evidence="2" type="ORF">LTR09_000398</name>
</gene>
<evidence type="ECO:0000313" key="3">
    <source>
        <dbReference type="Proteomes" id="UP001271007"/>
    </source>
</evidence>
<feature type="compositionally biased region" description="Low complexity" evidence="1">
    <location>
        <begin position="318"/>
        <end position="338"/>
    </location>
</feature>
<keyword evidence="3" id="KW-1185">Reference proteome</keyword>
<protein>
    <submittedName>
        <fullName evidence="2">Uncharacterized protein</fullName>
    </submittedName>
</protein>
<dbReference type="Proteomes" id="UP001271007">
    <property type="component" value="Unassembled WGS sequence"/>
</dbReference>
<sequence length="371" mass="40239">MVLIGLNTVNGRRIINAPTSKDGRDAASNVFRGLPTPQGTVVLNVHDIEAGKIDKATLTRFSRTGADAFPRPMAAATSSSTHSAKFAKVSDTADNNEDKLLTLSHPNFWKMPSPEAFAFVLSWMEGARATPEGAWPVTCAVSDPDDVAFSFLCEVQAVILLLAVRPAQTVALEQIIERVRTSSPQVEMLKAIHETLPLRSIFITRYIEAFFDHLERGRYNQQEVKAIDEYAKRVDVQLFKCFAGVERSRKGAKRFQDRDQTGKYELAPHEQVELEPDLASSNEPEVKANQEMEVASGADVKKVEVAAVAAEVEDDSEQAGATTTTGEQAGAAGTTETAGAKKKASRSSRARAKKELVVNANRQKVPGAGGN</sequence>
<proteinExistence type="predicted"/>